<reference evidence="1 2" key="1">
    <citation type="submission" date="2019-02" db="EMBL/GenBank/DDBJ databases">
        <title>Deep-cultivation of Planctomycetes and their phenomic and genomic characterization uncovers novel biology.</title>
        <authorList>
            <person name="Wiegand S."/>
            <person name="Jogler M."/>
            <person name="Boedeker C."/>
            <person name="Pinto D."/>
            <person name="Vollmers J."/>
            <person name="Rivas-Marin E."/>
            <person name="Kohn T."/>
            <person name="Peeters S.H."/>
            <person name="Heuer A."/>
            <person name="Rast P."/>
            <person name="Oberbeckmann S."/>
            <person name="Bunk B."/>
            <person name="Jeske O."/>
            <person name="Meyerdierks A."/>
            <person name="Storesund J.E."/>
            <person name="Kallscheuer N."/>
            <person name="Luecker S."/>
            <person name="Lage O.M."/>
            <person name="Pohl T."/>
            <person name="Merkel B.J."/>
            <person name="Hornburger P."/>
            <person name="Mueller R.-W."/>
            <person name="Bruemmer F."/>
            <person name="Labrenz M."/>
            <person name="Spormann A.M."/>
            <person name="Op Den Camp H."/>
            <person name="Overmann J."/>
            <person name="Amann R."/>
            <person name="Jetten M.S.M."/>
            <person name="Mascher T."/>
            <person name="Medema M.H."/>
            <person name="Devos D.P."/>
            <person name="Kaster A.-K."/>
            <person name="Ovreas L."/>
            <person name="Rohde M."/>
            <person name="Galperin M.Y."/>
            <person name="Jogler C."/>
        </authorList>
    </citation>
    <scope>NUCLEOTIDE SEQUENCE [LARGE SCALE GENOMIC DNA]</scope>
    <source>
        <strain evidence="1 2">Q31b</strain>
    </source>
</reference>
<dbReference type="Proteomes" id="UP000315471">
    <property type="component" value="Unassembled WGS sequence"/>
</dbReference>
<proteinExistence type="predicted"/>
<protein>
    <submittedName>
        <fullName evidence="1">Uncharacterized protein</fullName>
    </submittedName>
</protein>
<sequence length="37" mass="4448">MFYFENGWLEKMSFHAATTIQQKENDGKKRQQTRQGI</sequence>
<organism evidence="1 2">
    <name type="scientific">Novipirellula aureliae</name>
    <dbReference type="NCBI Taxonomy" id="2527966"/>
    <lineage>
        <taxon>Bacteria</taxon>
        <taxon>Pseudomonadati</taxon>
        <taxon>Planctomycetota</taxon>
        <taxon>Planctomycetia</taxon>
        <taxon>Pirellulales</taxon>
        <taxon>Pirellulaceae</taxon>
        <taxon>Novipirellula</taxon>
    </lineage>
</organism>
<gene>
    <name evidence="1" type="ORF">Q31b_42980</name>
</gene>
<evidence type="ECO:0000313" key="1">
    <source>
        <dbReference type="EMBL" id="TWU37510.1"/>
    </source>
</evidence>
<dbReference type="AlphaFoldDB" id="A0A5C6DKW3"/>
<keyword evidence="2" id="KW-1185">Reference proteome</keyword>
<name>A0A5C6DKW3_9BACT</name>
<comment type="caution">
    <text evidence="1">The sequence shown here is derived from an EMBL/GenBank/DDBJ whole genome shotgun (WGS) entry which is preliminary data.</text>
</comment>
<evidence type="ECO:0000313" key="2">
    <source>
        <dbReference type="Proteomes" id="UP000315471"/>
    </source>
</evidence>
<accession>A0A5C6DKW3</accession>
<dbReference type="EMBL" id="SJPY01000007">
    <property type="protein sequence ID" value="TWU37510.1"/>
    <property type="molecule type" value="Genomic_DNA"/>
</dbReference>